<proteinExistence type="predicted"/>
<feature type="region of interest" description="Disordered" evidence="1">
    <location>
        <begin position="83"/>
        <end position="104"/>
    </location>
</feature>
<dbReference type="AlphaFoldDB" id="A0A4R0GJG4"/>
<keyword evidence="4" id="KW-1185">Reference proteome</keyword>
<organism evidence="3 4">
    <name type="scientific">Micromonospora zingiberis</name>
    <dbReference type="NCBI Taxonomy" id="2053011"/>
    <lineage>
        <taxon>Bacteria</taxon>
        <taxon>Bacillati</taxon>
        <taxon>Actinomycetota</taxon>
        <taxon>Actinomycetes</taxon>
        <taxon>Micromonosporales</taxon>
        <taxon>Micromonosporaceae</taxon>
        <taxon>Micromonospora</taxon>
    </lineage>
</organism>
<accession>A0A4R0GJG4</accession>
<dbReference type="EMBL" id="SJJR01000006">
    <property type="protein sequence ID" value="TCB97590.1"/>
    <property type="molecule type" value="Genomic_DNA"/>
</dbReference>
<name>A0A4R0GJG4_9ACTN</name>
<feature type="transmembrane region" description="Helical" evidence="2">
    <location>
        <begin position="6"/>
        <end position="30"/>
    </location>
</feature>
<evidence type="ECO:0000313" key="4">
    <source>
        <dbReference type="Proteomes" id="UP000292274"/>
    </source>
</evidence>
<evidence type="ECO:0000313" key="3">
    <source>
        <dbReference type="EMBL" id="TCB97590.1"/>
    </source>
</evidence>
<gene>
    <name evidence="3" type="ORF">E0H26_11780</name>
</gene>
<dbReference type="Proteomes" id="UP000292274">
    <property type="component" value="Unassembled WGS sequence"/>
</dbReference>
<evidence type="ECO:0000256" key="2">
    <source>
        <dbReference type="SAM" id="Phobius"/>
    </source>
</evidence>
<evidence type="ECO:0000256" key="1">
    <source>
        <dbReference type="SAM" id="MobiDB-lite"/>
    </source>
</evidence>
<protein>
    <submittedName>
        <fullName evidence="3">Uncharacterized protein</fullName>
    </submittedName>
</protein>
<keyword evidence="2" id="KW-0812">Transmembrane</keyword>
<dbReference type="RefSeq" id="WP_131303637.1">
    <property type="nucleotide sequence ID" value="NZ_SJJR01000006.1"/>
</dbReference>
<keyword evidence="2" id="KW-0472">Membrane</keyword>
<keyword evidence="2" id="KW-1133">Transmembrane helix</keyword>
<reference evidence="3 4" key="1">
    <citation type="submission" date="2019-02" db="EMBL/GenBank/DDBJ databases">
        <title>Jishengella sp. nov., isolated from a root of Zingiber montanum.</title>
        <authorList>
            <person name="Kuncharoen N."/>
            <person name="Kudo T."/>
            <person name="Masahiro Y."/>
            <person name="Ohkuma M."/>
            <person name="Tanasupawat S."/>
        </authorList>
    </citation>
    <scope>NUCLEOTIDE SEQUENCE [LARGE SCALE GENOMIC DNA]</scope>
    <source>
        <strain evidence="3 4">PLAI 1-1</strain>
    </source>
</reference>
<comment type="caution">
    <text evidence="3">The sequence shown here is derived from an EMBL/GenBank/DDBJ whole genome shotgun (WGS) entry which is preliminary data.</text>
</comment>
<sequence length="104" mass="11160">MSTSEVITAVIAALLGGGGLAFLQAVFSGIGSLRQGARAHERESVRDLSKARDAADDRAARAEADRDFWRNVAGGYAYQLRRAGEEPIPPDPVPPSARDRVERV</sequence>